<dbReference type="InterPro" id="IPR006827">
    <property type="entry name" value="Lant_deHydtase_N"/>
</dbReference>
<dbReference type="Pfam" id="PF04738">
    <property type="entry name" value="Lant_dehydr_N"/>
    <property type="match status" value="1"/>
</dbReference>
<evidence type="ECO:0000313" key="3">
    <source>
        <dbReference type="Proteomes" id="UP000034034"/>
    </source>
</evidence>
<feature type="domain" description="Lantibiotic dehydratase N-terminal" evidence="1">
    <location>
        <begin position="145"/>
        <end position="819"/>
    </location>
</feature>
<protein>
    <submittedName>
        <fullName evidence="2">Lantibiotic dehydratase domain-containing protein</fullName>
    </submittedName>
</protein>
<dbReference type="AlphaFoldDB" id="A0A0F7CQ23"/>
<sequence>MRAMTLGRHFMVRVGGLPVEGVRGLRAPASRAWADEVLERTERLAAEGERIGDLLHDLVARTGAEDGGARRALLRLRREVFNNRLPRDPAADLALVGGLDPAAGRVLESWLGDRAALADRTEQGAALLSAETAAARAALRELAAEERLRSGLLLASPALDAQLDGYLRAPRDDKRSRKIERSLLAYLYRTACKTSPFATFTGVAPGEFTDDDATATARTLHAAGPWHSHPRLNVLALGRIAEAITADPVRRADLPVALASGWGREEDRVRYVRRWVTAGDDDTAVTFDTVKDRLFFLRRSGALERMLGLFERRPQLRHGELAAWLAEVSGADTAEVDRYLGALLDVGMVQIPALRTQAHDTDPLRAFQDSLRTLDRPWADDVAAALDAPAAALDRYPDADPAERRTLLAELRAQLAAVQTGLGATTARVPRTLLYEDALAPAVRAPRAAWEQPVGTGLRAVERVLPAFDLTLPQRITFQGFFLARYGRGGRCDDLLKLVHDFHEDFFDQYLSFAARRTPFDAQGRYVPEPNWLGLPALGALDAARRAFTDGVRARWDRHQDTDSGPDEDLVLDDALLDEVADALGPAAHGRQYYSHHVQLAGSLVVLNRSYGGLSFPFSRFTHALGTGTTTALRERNRALQPPGAVFAEVTGGPVTSNLNLHARLTDHEIVCPGETGSAPEEHRLHLEDLYLEHDPATDRLALRSTRLGGTEVIPVYLGYLVPLALPEVPRTLLLLSPSSMAPVDVWGGVPESEPHEGVTRRPRVRHGELVLSRRRWSAPASVLPLRGPGTGEQEWFLGWHRWRRRHGLPAQTFVTVADSGARGATGAKPQYLDADSPLSLAAFEALLKSPSAKAVFREALPGEDAALTRTERGTHVAELSVETF</sequence>
<gene>
    <name evidence="2" type="ORF">SXIM_42770</name>
</gene>
<name>A0A0F7CQ23_9ACTN</name>
<keyword evidence="3" id="KW-1185">Reference proteome</keyword>
<dbReference type="STRING" id="408015.SXIM_42770"/>
<proteinExistence type="predicted"/>
<dbReference type="PATRIC" id="fig|408015.6.peg.4330"/>
<evidence type="ECO:0000259" key="1">
    <source>
        <dbReference type="Pfam" id="PF04738"/>
    </source>
</evidence>
<dbReference type="KEGG" id="sxi:SXIM_42770"/>
<accession>A0A0F7CQ23</accession>
<dbReference type="Proteomes" id="UP000034034">
    <property type="component" value="Chromosome"/>
</dbReference>
<reference evidence="2" key="1">
    <citation type="submission" date="2019-08" db="EMBL/GenBank/DDBJ databases">
        <title>Complete genome sequence of a mangrove-derived Streptomyces xiamenensis.</title>
        <authorList>
            <person name="Xu J."/>
        </authorList>
    </citation>
    <scope>NUCLEOTIDE SEQUENCE</scope>
    <source>
        <strain evidence="2">318</strain>
    </source>
</reference>
<evidence type="ECO:0000313" key="2">
    <source>
        <dbReference type="EMBL" id="AKG45661.1"/>
    </source>
</evidence>
<organism evidence="2 3">
    <name type="scientific">Streptomyces xiamenensis</name>
    <dbReference type="NCBI Taxonomy" id="408015"/>
    <lineage>
        <taxon>Bacteria</taxon>
        <taxon>Bacillati</taxon>
        <taxon>Actinomycetota</taxon>
        <taxon>Actinomycetes</taxon>
        <taxon>Kitasatosporales</taxon>
        <taxon>Streptomycetaceae</taxon>
        <taxon>Streptomyces</taxon>
    </lineage>
</organism>
<dbReference type="EMBL" id="CP009922">
    <property type="protein sequence ID" value="AKG45661.1"/>
    <property type="molecule type" value="Genomic_DNA"/>
</dbReference>
<dbReference type="HOGENOM" id="CLU_013885_0_0_11"/>